<keyword evidence="3" id="KW-1185">Reference proteome</keyword>
<feature type="chain" id="PRO_5047098350" evidence="1">
    <location>
        <begin position="23"/>
        <end position="186"/>
    </location>
</feature>
<gene>
    <name evidence="2" type="ORF">OIK44_02225</name>
</gene>
<name>A0ABT5JW47_9BURK</name>
<keyword evidence="1" id="KW-0732">Signal</keyword>
<protein>
    <submittedName>
        <fullName evidence="2">Uncharacterized protein</fullName>
    </submittedName>
</protein>
<sequence>MRKQARLSVAVALVFCSLSQSANSVPVNSTYINNSGNEIRGQLGQYAQPTIYINQNACGEPSPSAVACGPRIISVGTGFLQSQENQHGNYVAKMVLAHEWGHSIQFTHNINNLAPYNELQADCTGGSFIRYAQNNLGYASFLAGAVSSARAAADYGEHGTPAQRDYYTRWGYANGVLNCFNNLPRA</sequence>
<proteinExistence type="predicted"/>
<dbReference type="RefSeq" id="WP_273669028.1">
    <property type="nucleotide sequence ID" value="NZ_JAQQXR010000001.1"/>
</dbReference>
<evidence type="ECO:0000313" key="2">
    <source>
        <dbReference type="EMBL" id="MDC8756400.1"/>
    </source>
</evidence>
<accession>A0ABT5JW47</accession>
<feature type="signal peptide" evidence="1">
    <location>
        <begin position="1"/>
        <end position="22"/>
    </location>
</feature>
<evidence type="ECO:0000256" key="1">
    <source>
        <dbReference type="SAM" id="SignalP"/>
    </source>
</evidence>
<dbReference type="EMBL" id="JAQQXR010000001">
    <property type="protein sequence ID" value="MDC8756400.1"/>
    <property type="molecule type" value="Genomic_DNA"/>
</dbReference>
<evidence type="ECO:0000313" key="3">
    <source>
        <dbReference type="Proteomes" id="UP001221208"/>
    </source>
</evidence>
<comment type="caution">
    <text evidence="2">The sequence shown here is derived from an EMBL/GenBank/DDBJ whole genome shotgun (WGS) entry which is preliminary data.</text>
</comment>
<dbReference type="Proteomes" id="UP001221208">
    <property type="component" value="Unassembled WGS sequence"/>
</dbReference>
<organism evidence="2 3">
    <name type="scientific">Janthinobacterium fluminis</name>
    <dbReference type="NCBI Taxonomy" id="2987524"/>
    <lineage>
        <taxon>Bacteria</taxon>
        <taxon>Pseudomonadati</taxon>
        <taxon>Pseudomonadota</taxon>
        <taxon>Betaproteobacteria</taxon>
        <taxon>Burkholderiales</taxon>
        <taxon>Oxalobacteraceae</taxon>
        <taxon>Janthinobacterium</taxon>
    </lineage>
</organism>
<reference evidence="2 3" key="1">
    <citation type="submission" date="2022-10" db="EMBL/GenBank/DDBJ databases">
        <title>Janthinobacterium sp. hw3 Genome sequencing.</title>
        <authorList>
            <person name="Park S."/>
        </authorList>
    </citation>
    <scope>NUCLEOTIDE SEQUENCE [LARGE SCALE GENOMIC DNA]</scope>
    <source>
        <strain evidence="3">hw3</strain>
    </source>
</reference>